<evidence type="ECO:0000259" key="6">
    <source>
        <dbReference type="Pfam" id="PF00155"/>
    </source>
</evidence>
<dbReference type="PANTHER" id="PTHR43525">
    <property type="entry name" value="PROTEIN MALY"/>
    <property type="match status" value="1"/>
</dbReference>
<evidence type="ECO:0000256" key="1">
    <source>
        <dbReference type="ARBA" id="ARBA00001933"/>
    </source>
</evidence>
<dbReference type="GO" id="GO:0047804">
    <property type="term" value="F:cysteine-S-conjugate beta-lyase activity"/>
    <property type="evidence" value="ECO:0007669"/>
    <property type="project" value="UniProtKB-EC"/>
</dbReference>
<dbReference type="PANTHER" id="PTHR43525:SF1">
    <property type="entry name" value="PROTEIN MALY"/>
    <property type="match status" value="1"/>
</dbReference>
<keyword evidence="8" id="KW-1185">Reference proteome</keyword>
<dbReference type="AlphaFoldDB" id="A0A381E110"/>
<dbReference type="CDD" id="cd00609">
    <property type="entry name" value="AAT_like"/>
    <property type="match status" value="1"/>
</dbReference>
<accession>A0A381E110</accession>
<keyword evidence="3" id="KW-0663">Pyridoxal phosphate</keyword>
<gene>
    <name evidence="7" type="primary">patB</name>
    <name evidence="7" type="ORF">NCTC13294_00517</name>
</gene>
<evidence type="ECO:0000313" key="8">
    <source>
        <dbReference type="Proteomes" id="UP000254572"/>
    </source>
</evidence>
<proteinExistence type="inferred from homology"/>
<reference evidence="7 8" key="1">
    <citation type="submission" date="2018-06" db="EMBL/GenBank/DDBJ databases">
        <authorList>
            <consortium name="Pathogen Informatics"/>
            <person name="Doyle S."/>
        </authorList>
    </citation>
    <scope>NUCLEOTIDE SEQUENCE [LARGE SCALE GENOMIC DNA]</scope>
    <source>
        <strain evidence="7 8">NCTC13294</strain>
    </source>
</reference>
<protein>
    <recommendedName>
        <fullName evidence="2">cysteine-S-conjugate beta-lyase</fullName>
        <ecNumber evidence="2">4.4.1.13</ecNumber>
    </recommendedName>
</protein>
<comment type="similarity">
    <text evidence="5">Belongs to the class-II pyridoxal-phosphate-dependent aminotransferase family. MalY/PatB cystathionine beta-lyase subfamily.</text>
</comment>
<evidence type="ECO:0000256" key="2">
    <source>
        <dbReference type="ARBA" id="ARBA00012224"/>
    </source>
</evidence>
<evidence type="ECO:0000313" key="7">
    <source>
        <dbReference type="EMBL" id="SUX19455.1"/>
    </source>
</evidence>
<name>A0A381E110_9GAMM</name>
<dbReference type="InterPro" id="IPR027619">
    <property type="entry name" value="C-S_lyase_PatB-like"/>
</dbReference>
<dbReference type="GO" id="GO:0030170">
    <property type="term" value="F:pyridoxal phosphate binding"/>
    <property type="evidence" value="ECO:0007669"/>
    <property type="project" value="InterPro"/>
</dbReference>
<dbReference type="InterPro" id="IPR015424">
    <property type="entry name" value="PyrdxlP-dep_Trfase"/>
</dbReference>
<feature type="domain" description="Aminotransferase class I/classII large" evidence="6">
    <location>
        <begin position="40"/>
        <end position="372"/>
    </location>
</feature>
<dbReference type="InterPro" id="IPR015422">
    <property type="entry name" value="PyrdxlP-dep_Trfase_small"/>
</dbReference>
<evidence type="ECO:0000256" key="5">
    <source>
        <dbReference type="ARBA" id="ARBA00037974"/>
    </source>
</evidence>
<dbReference type="InterPro" id="IPR004839">
    <property type="entry name" value="Aminotransferase_I/II_large"/>
</dbReference>
<dbReference type="EC" id="4.4.1.13" evidence="2"/>
<dbReference type="Pfam" id="PF00155">
    <property type="entry name" value="Aminotran_1_2"/>
    <property type="match status" value="1"/>
</dbReference>
<comment type="cofactor">
    <cofactor evidence="1">
        <name>pyridoxal 5'-phosphate</name>
        <dbReference type="ChEBI" id="CHEBI:597326"/>
    </cofactor>
</comment>
<dbReference type="InterPro" id="IPR015421">
    <property type="entry name" value="PyrdxlP-dep_Trfase_major"/>
</dbReference>
<dbReference type="InterPro" id="IPR051798">
    <property type="entry name" value="Class-II_PLP-Dep_Aminotrans"/>
</dbReference>
<dbReference type="OrthoDB" id="3224382at2"/>
<dbReference type="Gene3D" id="3.90.1150.10">
    <property type="entry name" value="Aspartate Aminotransferase, domain 1"/>
    <property type="match status" value="1"/>
</dbReference>
<keyword evidence="4 7" id="KW-0456">Lyase</keyword>
<dbReference type="RefSeq" id="WP_115610798.1">
    <property type="nucleotide sequence ID" value="NZ_JBHLZC010000001.1"/>
</dbReference>
<organism evidence="7 8">
    <name type="scientific">Cardiobacterium valvarum</name>
    <dbReference type="NCBI Taxonomy" id="194702"/>
    <lineage>
        <taxon>Bacteria</taxon>
        <taxon>Pseudomonadati</taxon>
        <taxon>Pseudomonadota</taxon>
        <taxon>Gammaproteobacteria</taxon>
        <taxon>Cardiobacteriales</taxon>
        <taxon>Cardiobacteriaceae</taxon>
        <taxon>Cardiobacterium</taxon>
    </lineage>
</organism>
<evidence type="ECO:0000256" key="4">
    <source>
        <dbReference type="ARBA" id="ARBA00023239"/>
    </source>
</evidence>
<dbReference type="Proteomes" id="UP000254572">
    <property type="component" value="Unassembled WGS sequence"/>
</dbReference>
<dbReference type="SUPFAM" id="SSF53383">
    <property type="entry name" value="PLP-dependent transferases"/>
    <property type="match status" value="1"/>
</dbReference>
<dbReference type="Gene3D" id="3.40.640.10">
    <property type="entry name" value="Type I PLP-dependent aspartate aminotransferase-like (Major domain)"/>
    <property type="match status" value="1"/>
</dbReference>
<dbReference type="NCBIfam" id="TIGR04350">
    <property type="entry name" value="C_S_lyase_PatB"/>
    <property type="match status" value="1"/>
</dbReference>
<evidence type="ECO:0000256" key="3">
    <source>
        <dbReference type="ARBA" id="ARBA00022898"/>
    </source>
</evidence>
<sequence length="380" mass="42326">MLQSSDSRAHSDSEKWHKYSGTSILPMWIADTEFLASPAINDALQARIEHGVFGYGNQQQARFIDGIIRHCETHYGWHVDADWIIPLTGCVPGLNFSRAIARLRGKNRAVIVEPVYPHLRKNPALLPDYTNAGSPCILESGRWTPDFDALEANIDDETGLLLLCHPHNPIGRTYTDAELGRYHDIAQKYDLLVCSDEIHCDIILNGTRHRPFASLDDDARDRTITLMSMGKTYNIAGLSCAFTIIPNAALRQEFRRVSVGMTGDVNVLGMTAGIAALEHGEKWRQEMIAYLRENARLAEQRVNATGKLHMTPVEATFLAWIDARGLGVDNPQRYFEEHGVGMNDGADFGAPGFVRLNFGCPREMLEEALRRIEKAVAAAS</sequence>
<dbReference type="EMBL" id="UFUW01000001">
    <property type="protein sequence ID" value="SUX19455.1"/>
    <property type="molecule type" value="Genomic_DNA"/>
</dbReference>